<evidence type="ECO:0000313" key="5">
    <source>
        <dbReference type="EMBL" id="USH04380.1"/>
    </source>
</evidence>
<dbReference type="EMBL" id="CP082276">
    <property type="protein sequence ID" value="USH04380.1"/>
    <property type="molecule type" value="Genomic_DNA"/>
</dbReference>
<reference evidence="5" key="1">
    <citation type="submission" date="2021-08" db="EMBL/GenBank/DDBJ databases">
        <authorList>
            <person name="Sakaguchi M."/>
            <person name="Kikuchi T."/>
            <person name="Urbanczyk H."/>
        </authorList>
    </citation>
    <scope>NUCLEOTIDE SEQUENCE</scope>
    <source>
        <strain evidence="5">020920N</strain>
    </source>
</reference>
<organism evidence="5 6">
    <name type="scientific">Grimontia kaedaensis</name>
    <dbReference type="NCBI Taxonomy" id="2872157"/>
    <lineage>
        <taxon>Bacteria</taxon>
        <taxon>Pseudomonadati</taxon>
        <taxon>Pseudomonadota</taxon>
        <taxon>Gammaproteobacteria</taxon>
        <taxon>Vibrionales</taxon>
        <taxon>Vibrionaceae</taxon>
        <taxon>Grimontia</taxon>
    </lineage>
</organism>
<dbReference type="Gene3D" id="3.20.20.100">
    <property type="entry name" value="NADP-dependent oxidoreductase domain"/>
    <property type="match status" value="1"/>
</dbReference>
<protein>
    <submittedName>
        <fullName evidence="5">Aldo/keto reductase</fullName>
    </submittedName>
</protein>
<gene>
    <name evidence="5" type="ORF">K6Q96_21835</name>
</gene>
<dbReference type="InterPro" id="IPR020471">
    <property type="entry name" value="AKR"/>
</dbReference>
<evidence type="ECO:0000256" key="1">
    <source>
        <dbReference type="ARBA" id="ARBA00007905"/>
    </source>
</evidence>
<keyword evidence="2" id="KW-0521">NADP</keyword>
<dbReference type="PANTHER" id="PTHR43827:SF3">
    <property type="entry name" value="NADP-DEPENDENT OXIDOREDUCTASE DOMAIN-CONTAINING PROTEIN"/>
    <property type="match status" value="1"/>
</dbReference>
<dbReference type="SUPFAM" id="SSF51430">
    <property type="entry name" value="NAD(P)-linked oxidoreductase"/>
    <property type="match status" value="1"/>
</dbReference>
<evidence type="ECO:0000256" key="3">
    <source>
        <dbReference type="ARBA" id="ARBA00023002"/>
    </source>
</evidence>
<keyword evidence="6" id="KW-1185">Reference proteome</keyword>
<dbReference type="Pfam" id="PF00248">
    <property type="entry name" value="Aldo_ket_red"/>
    <property type="match status" value="1"/>
</dbReference>
<dbReference type="InterPro" id="IPR018170">
    <property type="entry name" value="Aldo/ket_reductase_CS"/>
</dbReference>
<accession>A0ABY4WZH1</accession>
<dbReference type="PROSITE" id="PS00798">
    <property type="entry name" value="ALDOKETO_REDUCTASE_1"/>
    <property type="match status" value="1"/>
</dbReference>
<proteinExistence type="inferred from homology"/>
<dbReference type="RefSeq" id="WP_251880118.1">
    <property type="nucleotide sequence ID" value="NZ_CP082276.1"/>
</dbReference>
<dbReference type="PIRSF" id="PIRSF000097">
    <property type="entry name" value="AKR"/>
    <property type="match status" value="1"/>
</dbReference>
<evidence type="ECO:0000256" key="2">
    <source>
        <dbReference type="ARBA" id="ARBA00022857"/>
    </source>
</evidence>
<dbReference type="PANTHER" id="PTHR43827">
    <property type="entry name" value="2,5-DIKETO-D-GLUCONIC ACID REDUCTASE"/>
    <property type="match status" value="1"/>
</dbReference>
<keyword evidence="3" id="KW-0560">Oxidoreductase</keyword>
<feature type="domain" description="NADP-dependent oxidoreductase" evidence="4">
    <location>
        <begin position="17"/>
        <end position="252"/>
    </location>
</feature>
<evidence type="ECO:0000259" key="4">
    <source>
        <dbReference type="Pfam" id="PF00248"/>
    </source>
</evidence>
<name>A0ABY4WZH1_9GAMM</name>
<sequence>MNVCFQGVNQRVFGTYPLNGDTLTTAVHHAFEAGYRAFDTAQMYGNEASLGEALSKLPVKREALCITTKVHPDNFHDRHFILSVKDSLKALKLQYVDVLMLHWPPADGDIGPSLWMLEQAHRLGLAKHIAVSNYNARMMREVRKTIETPVVTNQVEFHPLLNQEQLLLTATETSIPLSSYCSVARGEIFKHPLFADIAQCYQKTSAQIALRWALQKGVAITTMSTKQENIRANFDVMDFTLSSIEMAKIDALTDTNMRIVTKELSPWAPDWQET</sequence>
<dbReference type="InterPro" id="IPR036812">
    <property type="entry name" value="NAD(P)_OxRdtase_dom_sf"/>
</dbReference>
<comment type="similarity">
    <text evidence="1">Belongs to the aldo/keto reductase family.</text>
</comment>
<dbReference type="Proteomes" id="UP001056255">
    <property type="component" value="Chromosome II"/>
</dbReference>
<dbReference type="InterPro" id="IPR023210">
    <property type="entry name" value="NADP_OxRdtase_dom"/>
</dbReference>
<evidence type="ECO:0000313" key="6">
    <source>
        <dbReference type="Proteomes" id="UP001056255"/>
    </source>
</evidence>
<dbReference type="PRINTS" id="PR00069">
    <property type="entry name" value="ALDKETRDTASE"/>
</dbReference>